<dbReference type="SUPFAM" id="SSF63380">
    <property type="entry name" value="Riboflavin synthase domain-like"/>
    <property type="match status" value="1"/>
</dbReference>
<dbReference type="PROSITE" id="PS51384">
    <property type="entry name" value="FAD_FR"/>
    <property type="match status" value="1"/>
</dbReference>
<evidence type="ECO:0000259" key="2">
    <source>
        <dbReference type="PROSITE" id="PS51384"/>
    </source>
</evidence>
<feature type="region of interest" description="Disordered" evidence="1">
    <location>
        <begin position="1"/>
        <end position="29"/>
    </location>
</feature>
<evidence type="ECO:0000313" key="4">
    <source>
        <dbReference type="Proteomes" id="UP001139502"/>
    </source>
</evidence>
<protein>
    <submittedName>
        <fullName evidence="3">Siderophore-interacting protein</fullName>
    </submittedName>
</protein>
<gene>
    <name evidence="3" type="ORF">NBM05_07850</name>
</gene>
<dbReference type="InterPro" id="IPR039261">
    <property type="entry name" value="FNR_nucleotide-bd"/>
</dbReference>
<dbReference type="PANTHER" id="PTHR30157">
    <property type="entry name" value="FERRIC REDUCTASE, NADPH-DEPENDENT"/>
    <property type="match status" value="1"/>
</dbReference>
<accession>A0A9X2HDX6</accession>
<dbReference type="EMBL" id="JANAFB010000016">
    <property type="protein sequence ID" value="MCP3425922.1"/>
    <property type="molecule type" value="Genomic_DNA"/>
</dbReference>
<dbReference type="InterPro" id="IPR017938">
    <property type="entry name" value="Riboflavin_synthase-like_b-brl"/>
</dbReference>
<proteinExistence type="predicted"/>
<dbReference type="Pfam" id="PF04954">
    <property type="entry name" value="SIP"/>
    <property type="match status" value="1"/>
</dbReference>
<comment type="caution">
    <text evidence="3">The sequence shown here is derived from an EMBL/GenBank/DDBJ whole genome shotgun (WGS) entry which is preliminary data.</text>
</comment>
<dbReference type="Gene3D" id="2.40.30.10">
    <property type="entry name" value="Translation factors"/>
    <property type="match status" value="1"/>
</dbReference>
<keyword evidence="4" id="KW-1185">Reference proteome</keyword>
<reference evidence="3" key="1">
    <citation type="submission" date="2022-06" db="EMBL/GenBank/DDBJ databases">
        <title>Rothia sp. isolated from sandalwood seedling.</title>
        <authorList>
            <person name="Tuikhar N."/>
            <person name="Kirdat K."/>
            <person name="Thorat V."/>
            <person name="Swetha P."/>
            <person name="Padma S."/>
            <person name="Sundararaj R."/>
            <person name="Yadav A."/>
        </authorList>
    </citation>
    <scope>NUCLEOTIDE SEQUENCE</scope>
    <source>
        <strain evidence="3">AR01</strain>
    </source>
</reference>
<evidence type="ECO:0000256" key="1">
    <source>
        <dbReference type="SAM" id="MobiDB-lite"/>
    </source>
</evidence>
<feature type="domain" description="FAD-binding FR-type" evidence="2">
    <location>
        <begin position="32"/>
        <end position="174"/>
    </location>
</feature>
<dbReference type="RefSeq" id="WP_254166359.1">
    <property type="nucleotide sequence ID" value="NZ_JANAFB010000016.1"/>
</dbReference>
<dbReference type="GO" id="GO:0016491">
    <property type="term" value="F:oxidoreductase activity"/>
    <property type="evidence" value="ECO:0007669"/>
    <property type="project" value="InterPro"/>
</dbReference>
<sequence>MTAAPVAERPVAERAAAERPAAQEAPGPEAQCRVRGVVVRRVEPVSESFVRLVFGPESAGDPLPFPALGADQWFRLFLPAGGRRDAELLPPWGGAAGWYQRWQGLPPESRAVIRNYTVRAIRGGDGPDWEFDVDFVLHRDAAGALEGTAAGWAAAAAPGDRAAVLGQGTIFTRLCDPCRVLAVCDETGLPGIEAILADLPEGVSADVIAEVPTDDDARALPGAASVTWIARDRGMGWEPALAEAMRDGGTDSLYAVGCNELALGARRMAREAGYDDERITFCSYWRAQRERRAPRRAEAGAA</sequence>
<evidence type="ECO:0000313" key="3">
    <source>
        <dbReference type="EMBL" id="MCP3425922.1"/>
    </source>
</evidence>
<name>A0A9X2HDX6_9MICC</name>
<dbReference type="InterPro" id="IPR017927">
    <property type="entry name" value="FAD-bd_FR_type"/>
</dbReference>
<dbReference type="InterPro" id="IPR013113">
    <property type="entry name" value="SIP_FAD-bd"/>
</dbReference>
<dbReference type="Proteomes" id="UP001139502">
    <property type="component" value="Unassembled WGS sequence"/>
</dbReference>
<dbReference type="InterPro" id="IPR039374">
    <property type="entry name" value="SIP_fam"/>
</dbReference>
<dbReference type="CDD" id="cd06193">
    <property type="entry name" value="siderophore_interacting"/>
    <property type="match status" value="1"/>
</dbReference>
<organism evidence="3 4">
    <name type="scientific">Rothia santali</name>
    <dbReference type="NCBI Taxonomy" id="2949643"/>
    <lineage>
        <taxon>Bacteria</taxon>
        <taxon>Bacillati</taxon>
        <taxon>Actinomycetota</taxon>
        <taxon>Actinomycetes</taxon>
        <taxon>Micrococcales</taxon>
        <taxon>Micrococcaceae</taxon>
        <taxon>Rothia</taxon>
    </lineage>
</organism>
<dbReference type="Pfam" id="PF08021">
    <property type="entry name" value="FAD_binding_9"/>
    <property type="match status" value="1"/>
</dbReference>
<dbReference type="AlphaFoldDB" id="A0A9X2HDX6"/>
<dbReference type="InterPro" id="IPR007037">
    <property type="entry name" value="SIP_rossman_dom"/>
</dbReference>
<dbReference type="Gene3D" id="3.40.50.80">
    <property type="entry name" value="Nucleotide-binding domain of ferredoxin-NADP reductase (FNR) module"/>
    <property type="match status" value="1"/>
</dbReference>
<dbReference type="PANTHER" id="PTHR30157:SF0">
    <property type="entry name" value="NADPH-DEPENDENT FERRIC-CHELATE REDUCTASE"/>
    <property type="match status" value="1"/>
</dbReference>
<feature type="compositionally biased region" description="Low complexity" evidence="1">
    <location>
        <begin position="18"/>
        <end position="29"/>
    </location>
</feature>